<evidence type="ECO:0000313" key="1">
    <source>
        <dbReference type="EMBL" id="KAL3956735.1"/>
    </source>
</evidence>
<dbReference type="EMBL" id="JBGNUJ010000008">
    <property type="protein sequence ID" value="KAL3956735.1"/>
    <property type="molecule type" value="Genomic_DNA"/>
</dbReference>
<evidence type="ECO:0000313" key="2">
    <source>
        <dbReference type="Proteomes" id="UP001638806"/>
    </source>
</evidence>
<name>A0ACC4DN25_PURLI</name>
<proteinExistence type="predicted"/>
<keyword evidence="2" id="KW-1185">Reference proteome</keyword>
<accession>A0ACC4DN25</accession>
<gene>
    <name evidence="1" type="ORF">ACCO45_009581</name>
</gene>
<dbReference type="Proteomes" id="UP001638806">
    <property type="component" value="Unassembled WGS sequence"/>
</dbReference>
<organism evidence="1 2">
    <name type="scientific">Purpureocillium lilacinum</name>
    <name type="common">Paecilomyces lilacinus</name>
    <dbReference type="NCBI Taxonomy" id="33203"/>
    <lineage>
        <taxon>Eukaryota</taxon>
        <taxon>Fungi</taxon>
        <taxon>Dikarya</taxon>
        <taxon>Ascomycota</taxon>
        <taxon>Pezizomycotina</taxon>
        <taxon>Sordariomycetes</taxon>
        <taxon>Hypocreomycetidae</taxon>
        <taxon>Hypocreales</taxon>
        <taxon>Ophiocordycipitaceae</taxon>
        <taxon>Purpureocillium</taxon>
    </lineage>
</organism>
<protein>
    <submittedName>
        <fullName evidence="1">Uncharacterized protein</fullName>
    </submittedName>
</protein>
<reference evidence="1" key="1">
    <citation type="submission" date="2024-12" db="EMBL/GenBank/DDBJ databases">
        <title>Comparative genomics and development of molecular markers within Purpureocillium lilacinum and among Purpureocillium species.</title>
        <authorList>
            <person name="Yeh Z.-Y."/>
            <person name="Ni N.-T."/>
            <person name="Lo P.-H."/>
            <person name="Mushyakhwo K."/>
            <person name="Lin C.-F."/>
            <person name="Nai Y.-S."/>
        </authorList>
    </citation>
    <scope>NUCLEOTIDE SEQUENCE</scope>
    <source>
        <strain evidence="1">NCHU-NPUST-175</strain>
    </source>
</reference>
<comment type="caution">
    <text evidence="1">The sequence shown here is derived from an EMBL/GenBank/DDBJ whole genome shotgun (WGS) entry which is preliminary data.</text>
</comment>
<sequence length="176" mass="18628">MRVGDQETEWGKNTGDELLPRPIASTRIGARKPEHPSSFPASVSVLTHAQQTPTADATMHSATRPTVDGLIAAGNDAPRGGPAAQPEHSMWHSLRAYNGWHLYHGRQLPGASVVSSLRGCHVGITGEKGTGNGSEQGSHGPLQHSLIHCRRSGGAVKRHPKHASFAVKLSLPRGLA</sequence>